<feature type="compositionally biased region" description="Basic and acidic residues" evidence="1">
    <location>
        <begin position="139"/>
        <end position="158"/>
    </location>
</feature>
<feature type="region of interest" description="Disordered" evidence="1">
    <location>
        <begin position="1"/>
        <end position="24"/>
    </location>
</feature>
<feature type="compositionally biased region" description="Basic and acidic residues" evidence="1">
    <location>
        <begin position="199"/>
        <end position="211"/>
    </location>
</feature>
<dbReference type="Proteomes" id="UP000009131">
    <property type="component" value="Unassembled WGS sequence"/>
</dbReference>
<dbReference type="OrthoDB" id="2431475at2759"/>
<accession>G7E3P5</accession>
<dbReference type="AlphaFoldDB" id="G7E3P5"/>
<feature type="compositionally biased region" description="Basic and acidic residues" evidence="1">
    <location>
        <begin position="301"/>
        <end position="315"/>
    </location>
</feature>
<feature type="compositionally biased region" description="Low complexity" evidence="1">
    <location>
        <begin position="116"/>
        <end position="125"/>
    </location>
</feature>
<dbReference type="STRING" id="764103.G7E3P5"/>
<dbReference type="InParanoid" id="G7E3P5"/>
<proteinExistence type="predicted"/>
<reference evidence="2 3" key="1">
    <citation type="journal article" date="2011" name="J. Gen. Appl. Microbiol.">
        <title>Draft genome sequencing of the enigmatic basidiomycete Mixia osmundae.</title>
        <authorList>
            <person name="Nishida H."/>
            <person name="Nagatsuka Y."/>
            <person name="Sugiyama J."/>
        </authorList>
    </citation>
    <scope>NUCLEOTIDE SEQUENCE [LARGE SCALE GENOMIC DNA]</scope>
    <source>
        <strain evidence="3">CBS 9802 / IAM 14324 / JCM 22182 / KY 12970</strain>
    </source>
</reference>
<name>G7E3P5_MIXOS</name>
<dbReference type="EMBL" id="BABT02000122">
    <property type="protein sequence ID" value="GAA97455.1"/>
    <property type="molecule type" value="Genomic_DNA"/>
</dbReference>
<evidence type="ECO:0000256" key="1">
    <source>
        <dbReference type="SAM" id="MobiDB-lite"/>
    </source>
</evidence>
<feature type="region of interest" description="Disordered" evidence="1">
    <location>
        <begin position="116"/>
        <end position="344"/>
    </location>
</feature>
<organism evidence="2 3">
    <name type="scientific">Mixia osmundae (strain CBS 9802 / IAM 14324 / JCM 22182 / KY 12970)</name>
    <dbReference type="NCBI Taxonomy" id="764103"/>
    <lineage>
        <taxon>Eukaryota</taxon>
        <taxon>Fungi</taxon>
        <taxon>Dikarya</taxon>
        <taxon>Basidiomycota</taxon>
        <taxon>Pucciniomycotina</taxon>
        <taxon>Mixiomycetes</taxon>
        <taxon>Mixiales</taxon>
        <taxon>Mixiaceae</taxon>
        <taxon>Mixia</taxon>
    </lineage>
</organism>
<keyword evidence="3" id="KW-1185">Reference proteome</keyword>
<comment type="caution">
    <text evidence="2">The sequence shown here is derived from an EMBL/GenBank/DDBJ whole genome shotgun (WGS) entry which is preliminary data.</text>
</comment>
<feature type="compositionally biased region" description="Basic and acidic residues" evidence="1">
    <location>
        <begin position="265"/>
        <end position="279"/>
    </location>
</feature>
<feature type="compositionally biased region" description="Basic and acidic residues" evidence="1">
    <location>
        <begin position="181"/>
        <end position="191"/>
    </location>
</feature>
<dbReference type="HOGENOM" id="CLU_806727_0_0_1"/>
<sequence length="344" mass="38909">MGKSKSSTAHVDAPQPEIRAPGPLTSSLQDLLRAQIGAKADGLSEQELDVLVADKILRESRLIEERYNSSEGVGVFLSHEPATRPKPGARVNQRFLENTVSSVNFHNRSLLAAVDRAAQRAPPSQARDRQPHASASRSSRSDERARKPRDLSRYDDGYSIRPIAGQAQPRQATTASRRRGPRQESPDEAVARRSHRHSSFHDDYKTSKGGRESPVAGNEEKPERRQRRRRDNSEEYEPAATKLNRQTRDSPGRASSIYKRKRARRESDDERYLDSDRELSPAQLEPLRSAPRRSIMNGAPYRRDDKPRHTQERTPTRSPYLSSDSDSEEGPQPARAVREWDRGK</sequence>
<protein>
    <submittedName>
        <fullName evidence="2">Uncharacterized protein</fullName>
    </submittedName>
</protein>
<reference evidence="2 3" key="2">
    <citation type="journal article" date="2012" name="Open Biol.">
        <title>Characteristics of nucleosomes and linker DNA regions on the genome of the basidiomycete Mixia osmundae revealed by mono- and dinucleosome mapping.</title>
        <authorList>
            <person name="Nishida H."/>
            <person name="Kondo S."/>
            <person name="Matsumoto T."/>
            <person name="Suzuki Y."/>
            <person name="Yoshikawa H."/>
            <person name="Taylor T.D."/>
            <person name="Sugiyama J."/>
        </authorList>
    </citation>
    <scope>NUCLEOTIDE SEQUENCE [LARGE SCALE GENOMIC DNA]</scope>
    <source>
        <strain evidence="3">CBS 9802 / IAM 14324 / JCM 22182 / KY 12970</strain>
    </source>
</reference>
<evidence type="ECO:0000313" key="3">
    <source>
        <dbReference type="Proteomes" id="UP000009131"/>
    </source>
</evidence>
<evidence type="ECO:0000313" key="2">
    <source>
        <dbReference type="EMBL" id="GAA97455.1"/>
    </source>
</evidence>
<gene>
    <name evidence="2" type="primary">Mo04134</name>
    <name evidence="2" type="ORF">E5Q_04134</name>
</gene>